<comment type="caution">
    <text evidence="2">The sequence shown here is derived from an EMBL/GenBank/DDBJ whole genome shotgun (WGS) entry which is preliminary data.</text>
</comment>
<organism evidence="2 3">
    <name type="scientific">Pedobacter fastidiosus</name>
    <dbReference type="NCBI Taxonomy" id="2765361"/>
    <lineage>
        <taxon>Bacteria</taxon>
        <taxon>Pseudomonadati</taxon>
        <taxon>Bacteroidota</taxon>
        <taxon>Sphingobacteriia</taxon>
        <taxon>Sphingobacteriales</taxon>
        <taxon>Sphingobacteriaceae</taxon>
        <taxon>Pedobacter</taxon>
    </lineage>
</organism>
<dbReference type="RefSeq" id="WP_187070078.1">
    <property type="nucleotide sequence ID" value="NZ_JACRYL010000003.1"/>
</dbReference>
<dbReference type="EMBL" id="JACRYL010000003">
    <property type="protein sequence ID" value="MBC6109594.1"/>
    <property type="molecule type" value="Genomic_DNA"/>
</dbReference>
<name>A0ABR7KND9_9SPHI</name>
<proteinExistence type="predicted"/>
<sequence length="76" mass="8424">MKKLLFIAMMCLMSVGAFANNFMVIVGNTENSFFLCRATIMQYDSSGKHICSYVAYGDTCSEAMASARELQAECQE</sequence>
<evidence type="ECO:0000256" key="1">
    <source>
        <dbReference type="SAM" id="SignalP"/>
    </source>
</evidence>
<keyword evidence="1" id="KW-0732">Signal</keyword>
<dbReference type="Proteomes" id="UP000652755">
    <property type="component" value="Unassembled WGS sequence"/>
</dbReference>
<accession>A0ABR7KND9</accession>
<feature type="chain" id="PRO_5047209472" evidence="1">
    <location>
        <begin position="20"/>
        <end position="76"/>
    </location>
</feature>
<feature type="signal peptide" evidence="1">
    <location>
        <begin position="1"/>
        <end position="19"/>
    </location>
</feature>
<reference evidence="2 3" key="1">
    <citation type="submission" date="2020-08" db="EMBL/GenBank/DDBJ databases">
        <authorList>
            <person name="Sun Q."/>
            <person name="Inoue M."/>
        </authorList>
    </citation>
    <scope>NUCLEOTIDE SEQUENCE [LARGE SCALE GENOMIC DNA]</scope>
    <source>
        <strain evidence="2 3">CCM 8938</strain>
    </source>
</reference>
<keyword evidence="3" id="KW-1185">Reference proteome</keyword>
<protein>
    <submittedName>
        <fullName evidence="2">Uncharacterized protein</fullName>
    </submittedName>
</protein>
<evidence type="ECO:0000313" key="3">
    <source>
        <dbReference type="Proteomes" id="UP000652755"/>
    </source>
</evidence>
<gene>
    <name evidence="2" type="ORF">H7U22_04085</name>
</gene>
<evidence type="ECO:0000313" key="2">
    <source>
        <dbReference type="EMBL" id="MBC6109594.1"/>
    </source>
</evidence>